<dbReference type="CDD" id="cd00090">
    <property type="entry name" value="HTH_ARSR"/>
    <property type="match status" value="1"/>
</dbReference>
<dbReference type="SUPFAM" id="SSF46785">
    <property type="entry name" value="Winged helix' DNA-binding domain"/>
    <property type="match status" value="1"/>
</dbReference>
<dbReference type="PRINTS" id="PR00037">
    <property type="entry name" value="HTHLACR"/>
</dbReference>
<dbReference type="InterPro" id="IPR036390">
    <property type="entry name" value="WH_DNA-bd_sf"/>
</dbReference>
<protein>
    <submittedName>
        <fullName evidence="5">Transcriptional regulator, DeoR family</fullName>
    </submittedName>
</protein>
<proteinExistence type="predicted"/>
<dbReference type="Gene3D" id="1.10.10.10">
    <property type="entry name" value="Winged helix-like DNA-binding domain superfamily/Winged helix DNA-binding domain"/>
    <property type="match status" value="1"/>
</dbReference>
<keyword evidence="2" id="KW-0238">DNA-binding</keyword>
<dbReference type="InterPro" id="IPR036388">
    <property type="entry name" value="WH-like_DNA-bd_sf"/>
</dbReference>
<dbReference type="RefSeq" id="WP_092750918.1">
    <property type="nucleotide sequence ID" value="NZ_FOCG01000001.1"/>
</dbReference>
<dbReference type="GO" id="GO:0003700">
    <property type="term" value="F:DNA-binding transcription factor activity"/>
    <property type="evidence" value="ECO:0007669"/>
    <property type="project" value="InterPro"/>
</dbReference>
<dbReference type="InterPro" id="IPR018356">
    <property type="entry name" value="Tscrpt_reg_HTH_DeoR_CS"/>
</dbReference>
<dbReference type="SMART" id="SM00420">
    <property type="entry name" value="HTH_DEOR"/>
    <property type="match status" value="1"/>
</dbReference>
<name>A0A1H7YWB5_9FIRM</name>
<dbReference type="SMART" id="SM01134">
    <property type="entry name" value="DeoRC"/>
    <property type="match status" value="1"/>
</dbReference>
<dbReference type="PROSITE" id="PS51000">
    <property type="entry name" value="HTH_DEOR_2"/>
    <property type="match status" value="1"/>
</dbReference>
<evidence type="ECO:0000256" key="2">
    <source>
        <dbReference type="ARBA" id="ARBA00023125"/>
    </source>
</evidence>
<evidence type="ECO:0000313" key="6">
    <source>
        <dbReference type="Proteomes" id="UP000199158"/>
    </source>
</evidence>
<keyword evidence="1" id="KW-0805">Transcription regulation</keyword>
<evidence type="ECO:0000313" key="5">
    <source>
        <dbReference type="EMBL" id="SEM50231.1"/>
    </source>
</evidence>
<dbReference type="InterPro" id="IPR001034">
    <property type="entry name" value="DeoR_HTH"/>
</dbReference>
<dbReference type="EMBL" id="FOCG01000001">
    <property type="protein sequence ID" value="SEM50231.1"/>
    <property type="molecule type" value="Genomic_DNA"/>
</dbReference>
<dbReference type="GO" id="GO:0003677">
    <property type="term" value="F:DNA binding"/>
    <property type="evidence" value="ECO:0007669"/>
    <property type="project" value="UniProtKB-KW"/>
</dbReference>
<dbReference type="InterPro" id="IPR014036">
    <property type="entry name" value="DeoR-like_C"/>
</dbReference>
<dbReference type="AlphaFoldDB" id="A0A1H7YWB5"/>
<gene>
    <name evidence="5" type="ORF">SAMN05216180_0283</name>
</gene>
<feature type="domain" description="HTH deoR-type" evidence="4">
    <location>
        <begin position="3"/>
        <end position="58"/>
    </location>
</feature>
<dbReference type="InterPro" id="IPR011991">
    <property type="entry name" value="ArsR-like_HTH"/>
</dbReference>
<accession>A0A1H7YWB5</accession>
<organism evidence="5 6">
    <name type="scientific">Hydrogenoanaerobacterium saccharovorans</name>
    <dbReference type="NCBI Taxonomy" id="474960"/>
    <lineage>
        <taxon>Bacteria</taxon>
        <taxon>Bacillati</taxon>
        <taxon>Bacillota</taxon>
        <taxon>Clostridia</taxon>
        <taxon>Eubacteriales</taxon>
        <taxon>Oscillospiraceae</taxon>
        <taxon>Hydrogenoanaerobacterium</taxon>
    </lineage>
</organism>
<dbReference type="OrthoDB" id="9797223at2"/>
<dbReference type="PANTHER" id="PTHR30363:SF44">
    <property type="entry name" value="AGA OPERON TRANSCRIPTIONAL REPRESSOR-RELATED"/>
    <property type="match status" value="1"/>
</dbReference>
<dbReference type="STRING" id="474960.SAMN05216180_0283"/>
<dbReference type="PANTHER" id="PTHR30363">
    <property type="entry name" value="HTH-TYPE TRANSCRIPTIONAL REGULATOR SRLR-RELATED"/>
    <property type="match status" value="1"/>
</dbReference>
<dbReference type="InterPro" id="IPR037171">
    <property type="entry name" value="NagB/RpiA_transferase-like"/>
</dbReference>
<reference evidence="5 6" key="1">
    <citation type="submission" date="2016-10" db="EMBL/GenBank/DDBJ databases">
        <authorList>
            <person name="de Groot N.N."/>
        </authorList>
    </citation>
    <scope>NUCLEOTIDE SEQUENCE [LARGE SCALE GENOMIC DNA]</scope>
    <source>
        <strain evidence="5 6">CGMCC 1.5070</strain>
    </source>
</reference>
<evidence type="ECO:0000256" key="3">
    <source>
        <dbReference type="ARBA" id="ARBA00023163"/>
    </source>
</evidence>
<keyword evidence="3" id="KW-0804">Transcription</keyword>
<evidence type="ECO:0000259" key="4">
    <source>
        <dbReference type="PROSITE" id="PS51000"/>
    </source>
</evidence>
<dbReference type="Proteomes" id="UP000199158">
    <property type="component" value="Unassembled WGS sequence"/>
</dbReference>
<dbReference type="Pfam" id="PF08220">
    <property type="entry name" value="HTH_DeoR"/>
    <property type="match status" value="1"/>
</dbReference>
<dbReference type="Pfam" id="PF00455">
    <property type="entry name" value="DeoRC"/>
    <property type="match status" value="1"/>
</dbReference>
<keyword evidence="6" id="KW-1185">Reference proteome</keyword>
<dbReference type="PROSITE" id="PS00894">
    <property type="entry name" value="HTH_DEOR_1"/>
    <property type="match status" value="1"/>
</dbReference>
<dbReference type="InterPro" id="IPR050313">
    <property type="entry name" value="Carb_Metab_HTH_regulators"/>
</dbReference>
<dbReference type="Gene3D" id="3.40.50.1360">
    <property type="match status" value="1"/>
</dbReference>
<evidence type="ECO:0000256" key="1">
    <source>
        <dbReference type="ARBA" id="ARBA00023015"/>
    </source>
</evidence>
<sequence length="248" mass="27340">MLCFERQQQILDILKQRRSATVEFLSKRLYVSAPTIRRDLAQMEEEGMILRVRGGAALLEGTNQDAPLLVRTSKNREKKLHIANIAQRYITDSCTVFLDSSSTVTVLAEKLDRFKNLSIVTNGTATAQLLNETTSAKIFSCGGVIQNKSSIVGPFAVQMVNSFYADVLFLSCCGLSLNCGSTEASEDSAAVKKAMFYNAKKKIMLCDSTKLGLEFFCKVCAVSQLDAIITDEKPNDEFLHNAGIPILF</sequence>
<dbReference type="SUPFAM" id="SSF100950">
    <property type="entry name" value="NagB/RpiA/CoA transferase-like"/>
    <property type="match status" value="1"/>
</dbReference>